<keyword evidence="1" id="KW-0347">Helicase</keyword>
<evidence type="ECO:0000313" key="2">
    <source>
        <dbReference type="Proteomes" id="UP000037688"/>
    </source>
</evidence>
<protein>
    <submittedName>
        <fullName evidence="1">DNA and RNA helicase</fullName>
    </submittedName>
</protein>
<keyword evidence="1" id="KW-0067">ATP-binding</keyword>
<gene>
    <name evidence="1" type="ORF">AMS66_13850</name>
</gene>
<dbReference type="PATRIC" id="fig|1705561.3.peg.2685"/>
<evidence type="ECO:0000313" key="1">
    <source>
        <dbReference type="EMBL" id="KOY15757.1"/>
    </source>
</evidence>
<comment type="caution">
    <text evidence="1">The sequence shown here is derived from an EMBL/GenBank/DDBJ whole genome shotgun (WGS) entry which is preliminary data.</text>
</comment>
<organism evidence="1 2">
    <name type="scientific">Paenibacillus xylanivorans</name>
    <dbReference type="NCBI Taxonomy" id="1705561"/>
    <lineage>
        <taxon>Bacteria</taxon>
        <taxon>Bacillati</taxon>
        <taxon>Bacillota</taxon>
        <taxon>Bacilli</taxon>
        <taxon>Bacillales</taxon>
        <taxon>Paenibacillaceae</taxon>
        <taxon>Paenibacillus</taxon>
    </lineage>
</organism>
<dbReference type="RefSeq" id="WP_053781353.1">
    <property type="nucleotide sequence ID" value="NZ_LITU01000059.1"/>
</dbReference>
<dbReference type="AlphaFoldDB" id="A0A0N1IWP5"/>
<dbReference type="GO" id="GO:0004386">
    <property type="term" value="F:helicase activity"/>
    <property type="evidence" value="ECO:0007669"/>
    <property type="project" value="UniProtKB-KW"/>
</dbReference>
<sequence length="258" mass="29749">MLVHIVPRFEKGRILRTEMLENLRDFPRTFLDVRFEDYSDGILTGLKVSVEDQVLIVGKGILKHAGRLYLLEDDFSVPYMATGRVAVLKMIFLEPTRRPDFTAHHAEIVLEGEESLGLDEVELGRFKLKPGAVLRSDYQDFADMNTEYNTWCDLHAPYSAISTPTLRPDILRFFAYEMLQFRSGDVQDHVFSFTCLNSERVSRQVVEQYIYLKTGMNCEDYSNVQLHRQLSMILVESGRNTKTAVPWANGRKGRMIVD</sequence>
<dbReference type="Proteomes" id="UP000037688">
    <property type="component" value="Unassembled WGS sequence"/>
</dbReference>
<keyword evidence="2" id="KW-1185">Reference proteome</keyword>
<name>A0A0N1IWP5_9BACL</name>
<reference evidence="1 2" key="1">
    <citation type="submission" date="2015-08" db="EMBL/GenBank/DDBJ databases">
        <title>Draft genome sequence of cellulolytic and xylanolytic Paenibacillus sp. A59, isolated from a decaying forest soil from Patagonia, Argentina.</title>
        <authorList>
            <person name="Ghio S."/>
            <person name="Caceres A.M."/>
            <person name="Talia P."/>
            <person name="Grasso D."/>
            <person name="Campos E."/>
        </authorList>
    </citation>
    <scope>NUCLEOTIDE SEQUENCE [LARGE SCALE GENOMIC DNA]</scope>
    <source>
        <strain evidence="1 2">A59</strain>
    </source>
</reference>
<proteinExistence type="predicted"/>
<dbReference type="EMBL" id="LITU01000059">
    <property type="protein sequence ID" value="KOY15757.1"/>
    <property type="molecule type" value="Genomic_DNA"/>
</dbReference>
<accession>A0A0N1IWP5</accession>
<keyword evidence="1" id="KW-0378">Hydrolase</keyword>
<dbReference type="OrthoDB" id="1664853at2"/>
<keyword evidence="1" id="KW-0547">Nucleotide-binding</keyword>